<dbReference type="Pfam" id="PF00378">
    <property type="entry name" value="ECH_1"/>
    <property type="match status" value="1"/>
</dbReference>
<protein>
    <recommendedName>
        <fullName evidence="7">Enoyl-CoA hydratase domain-containing protein 3, mitochondrial</fullName>
    </recommendedName>
</protein>
<comment type="function">
    <text evidence="6">May play a role in fatty acid biosynthesis and insulin sensitivity.</text>
</comment>
<evidence type="ECO:0000256" key="3">
    <source>
        <dbReference type="ARBA" id="ARBA00022946"/>
    </source>
</evidence>
<evidence type="ECO:0000256" key="5">
    <source>
        <dbReference type="ARBA" id="ARBA00023128"/>
    </source>
</evidence>
<evidence type="ECO:0000256" key="2">
    <source>
        <dbReference type="ARBA" id="ARBA00022832"/>
    </source>
</evidence>
<dbReference type="InterPro" id="IPR001753">
    <property type="entry name" value="Enoyl-CoA_hydra/iso"/>
</dbReference>
<reference evidence="9" key="1">
    <citation type="submission" date="2021-04" db="EMBL/GenBank/DDBJ databases">
        <authorList>
            <person name="Chebbi M.A.C M."/>
        </authorList>
    </citation>
    <scope>NUCLEOTIDE SEQUENCE</scope>
</reference>
<accession>A0A8J2MM58</accession>
<keyword evidence="2" id="KW-0276">Fatty acid metabolism</keyword>
<name>A0A8J2MM58_COTCN</name>
<dbReference type="GO" id="GO:0005739">
    <property type="term" value="C:mitochondrion"/>
    <property type="evidence" value="ECO:0007669"/>
    <property type="project" value="UniProtKB-SubCell"/>
</dbReference>
<evidence type="ECO:0000313" key="9">
    <source>
        <dbReference type="EMBL" id="CAG5097227.1"/>
    </source>
</evidence>
<keyword evidence="3" id="KW-0809">Transit peptide</keyword>
<keyword evidence="4" id="KW-0443">Lipid metabolism</keyword>
<evidence type="ECO:0000256" key="8">
    <source>
        <dbReference type="RuleBase" id="RU003707"/>
    </source>
</evidence>
<evidence type="ECO:0000313" key="10">
    <source>
        <dbReference type="Proteomes" id="UP000786811"/>
    </source>
</evidence>
<dbReference type="OrthoDB" id="2139957at2759"/>
<dbReference type="Gene3D" id="1.10.12.10">
    <property type="entry name" value="Lyase 2-enoyl-coa Hydratase, Chain A, domain 2"/>
    <property type="match status" value="1"/>
</dbReference>
<dbReference type="Gene3D" id="3.90.226.10">
    <property type="entry name" value="2-enoyl-CoA Hydratase, Chain A, domain 1"/>
    <property type="match status" value="1"/>
</dbReference>
<dbReference type="InterPro" id="IPR029045">
    <property type="entry name" value="ClpP/crotonase-like_dom_sf"/>
</dbReference>
<dbReference type="PANTHER" id="PTHR43602">
    <property type="match status" value="1"/>
</dbReference>
<comment type="caution">
    <text evidence="9">The sequence shown here is derived from an EMBL/GenBank/DDBJ whole genome shotgun (WGS) entry which is preliminary data.</text>
</comment>
<keyword evidence="5" id="KW-0496">Mitochondrion</keyword>
<comment type="subcellular location">
    <subcellularLocation>
        <location evidence="1">Mitochondrion</location>
    </subcellularLocation>
</comment>
<dbReference type="InterPro" id="IPR018376">
    <property type="entry name" value="Enoyl-CoA_hyd/isom_CS"/>
</dbReference>
<gene>
    <name evidence="9" type="ORF">HICCMSTLAB_LOCUS8602</name>
</gene>
<evidence type="ECO:0000256" key="6">
    <source>
        <dbReference type="ARBA" id="ARBA00037410"/>
    </source>
</evidence>
<sequence>MSRTCNLLTGRNYLSIFKAGKLFARSYVTNTTFESEKYIESDDSNGVRTITLSHDASRNSLSLEMMKILTWNLERDDDKESLRAIVIAAAPGKVFSAGHNLKELTTAKGNKHHYEVFETAANLMKTITNSPVPVIAAVDGLAAAAGCQLVSSCDIVICTERSSFSTPGANFGIFCSTPGIPLVRNVPQKIASYMLYTGLPLTAQEALNAGLVSKVVPNDRLYEGVKETTDTIKSKSRAVVQLGKKFLFEQQELDLSSAYYYGTEIMLQNLELKDAQEGIKSFVEKRKPVWKNKFEKDEGLE</sequence>
<dbReference type="GO" id="GO:0016836">
    <property type="term" value="F:hydro-lyase activity"/>
    <property type="evidence" value="ECO:0007669"/>
    <property type="project" value="TreeGrafter"/>
</dbReference>
<dbReference type="PROSITE" id="PS00166">
    <property type="entry name" value="ENOYL_COA_HYDRATASE"/>
    <property type="match status" value="1"/>
</dbReference>
<dbReference type="AlphaFoldDB" id="A0A8J2MM58"/>
<dbReference type="InterPro" id="IPR014748">
    <property type="entry name" value="Enoyl-CoA_hydra_C"/>
</dbReference>
<evidence type="ECO:0000256" key="4">
    <source>
        <dbReference type="ARBA" id="ARBA00023098"/>
    </source>
</evidence>
<comment type="similarity">
    <text evidence="8">Belongs to the enoyl-CoA hydratase/isomerase family.</text>
</comment>
<evidence type="ECO:0000256" key="1">
    <source>
        <dbReference type="ARBA" id="ARBA00004173"/>
    </source>
</evidence>
<dbReference type="SUPFAM" id="SSF52096">
    <property type="entry name" value="ClpP/crotonase"/>
    <property type="match status" value="1"/>
</dbReference>
<evidence type="ECO:0000256" key="7">
    <source>
        <dbReference type="ARBA" id="ARBA00040545"/>
    </source>
</evidence>
<proteinExistence type="inferred from homology"/>
<dbReference type="EMBL" id="CAJNRD030001121">
    <property type="protein sequence ID" value="CAG5097227.1"/>
    <property type="molecule type" value="Genomic_DNA"/>
</dbReference>
<dbReference type="GO" id="GO:0006631">
    <property type="term" value="P:fatty acid metabolic process"/>
    <property type="evidence" value="ECO:0007669"/>
    <property type="project" value="UniProtKB-KW"/>
</dbReference>
<dbReference type="CDD" id="cd06558">
    <property type="entry name" value="crotonase-like"/>
    <property type="match status" value="1"/>
</dbReference>
<dbReference type="PANTHER" id="PTHR43602:SF1">
    <property type="entry name" value="ENOYL-COA HYDRATASE DOMAIN-CONTAINING PROTEIN 3, MITOCHONDRIAL"/>
    <property type="match status" value="1"/>
</dbReference>
<dbReference type="Proteomes" id="UP000786811">
    <property type="component" value="Unassembled WGS sequence"/>
</dbReference>
<dbReference type="InterPro" id="IPR052377">
    <property type="entry name" value="Mitochondrial_ECH-domain"/>
</dbReference>
<organism evidence="9 10">
    <name type="scientific">Cotesia congregata</name>
    <name type="common">Parasitoid wasp</name>
    <name type="synonym">Apanteles congregatus</name>
    <dbReference type="NCBI Taxonomy" id="51543"/>
    <lineage>
        <taxon>Eukaryota</taxon>
        <taxon>Metazoa</taxon>
        <taxon>Ecdysozoa</taxon>
        <taxon>Arthropoda</taxon>
        <taxon>Hexapoda</taxon>
        <taxon>Insecta</taxon>
        <taxon>Pterygota</taxon>
        <taxon>Neoptera</taxon>
        <taxon>Endopterygota</taxon>
        <taxon>Hymenoptera</taxon>
        <taxon>Apocrita</taxon>
        <taxon>Ichneumonoidea</taxon>
        <taxon>Braconidae</taxon>
        <taxon>Microgastrinae</taxon>
        <taxon>Cotesia</taxon>
    </lineage>
</organism>
<keyword evidence="10" id="KW-1185">Reference proteome</keyword>